<dbReference type="SUPFAM" id="SSF55729">
    <property type="entry name" value="Acyl-CoA N-acyltransferases (Nat)"/>
    <property type="match status" value="1"/>
</dbReference>
<dbReference type="Proteomes" id="UP000464186">
    <property type="component" value="Chromosome"/>
</dbReference>
<dbReference type="EMBL" id="CP047898">
    <property type="protein sequence ID" value="QHK18526.1"/>
    <property type="molecule type" value="Genomic_DNA"/>
</dbReference>
<proteinExistence type="predicted"/>
<name>A0A6P1NE40_9MICC</name>
<dbReference type="PROSITE" id="PS51186">
    <property type="entry name" value="GNAT"/>
    <property type="match status" value="1"/>
</dbReference>
<organism evidence="2 3">
    <name type="scientific">Pseudarthrobacter psychrotolerans</name>
    <dbReference type="NCBI Taxonomy" id="2697569"/>
    <lineage>
        <taxon>Bacteria</taxon>
        <taxon>Bacillati</taxon>
        <taxon>Actinomycetota</taxon>
        <taxon>Actinomycetes</taxon>
        <taxon>Micrococcales</taxon>
        <taxon>Micrococcaceae</taxon>
        <taxon>Pseudarthrobacter</taxon>
    </lineage>
</organism>
<accession>A0A6P1NE40</accession>
<dbReference type="PANTHER" id="PTHR43792:SF1">
    <property type="entry name" value="N-ACETYLTRANSFERASE DOMAIN-CONTAINING PROTEIN"/>
    <property type="match status" value="1"/>
</dbReference>
<dbReference type="InterPro" id="IPR016181">
    <property type="entry name" value="Acyl_CoA_acyltransferase"/>
</dbReference>
<evidence type="ECO:0000313" key="2">
    <source>
        <dbReference type="EMBL" id="QHK18526.1"/>
    </source>
</evidence>
<dbReference type="InterPro" id="IPR000182">
    <property type="entry name" value="GNAT_dom"/>
</dbReference>
<keyword evidence="3" id="KW-1185">Reference proteome</keyword>
<dbReference type="InterPro" id="IPR051531">
    <property type="entry name" value="N-acetyltransferase"/>
</dbReference>
<dbReference type="GO" id="GO:0016747">
    <property type="term" value="F:acyltransferase activity, transferring groups other than amino-acyl groups"/>
    <property type="evidence" value="ECO:0007669"/>
    <property type="project" value="InterPro"/>
</dbReference>
<feature type="domain" description="N-acetyltransferase" evidence="1">
    <location>
        <begin position="19"/>
        <end position="181"/>
    </location>
</feature>
<gene>
    <name evidence="2" type="ORF">GU243_00560</name>
</gene>
<dbReference type="Pfam" id="PF13302">
    <property type="entry name" value="Acetyltransf_3"/>
    <property type="match status" value="1"/>
</dbReference>
<dbReference type="CDD" id="cd04301">
    <property type="entry name" value="NAT_SF"/>
    <property type="match status" value="1"/>
</dbReference>
<protein>
    <submittedName>
        <fullName evidence="2">GNAT family N-acetyltransferase</fullName>
    </submittedName>
</protein>
<sequence>MAHLGPVAWPPCPIKTERLVLRESEARDRAGLIVLFSSPDVGTYVGGAQPREELESTVPGTPGRRPGFFVVELDGTMIGMVTFDRRDEERPGHVRQDAGEAELGYMFLPQAWGLGYATEACAAALQWFARALPGEPVVLCSQTANNQSTRVAAKLGFIEVDRFEEYGAEQWFGVWSSTTADDFGK</sequence>
<evidence type="ECO:0000259" key="1">
    <source>
        <dbReference type="PROSITE" id="PS51186"/>
    </source>
</evidence>
<keyword evidence="2" id="KW-0808">Transferase</keyword>
<dbReference type="Gene3D" id="3.40.630.30">
    <property type="match status" value="1"/>
</dbReference>
<dbReference type="KEGG" id="psey:GU243_00560"/>
<dbReference type="PANTHER" id="PTHR43792">
    <property type="entry name" value="GNAT FAMILY, PUTATIVE (AFU_ORTHOLOGUE AFUA_3G00765)-RELATED-RELATED"/>
    <property type="match status" value="1"/>
</dbReference>
<reference evidence="2 3" key="1">
    <citation type="submission" date="2020-01" db="EMBL/GenBank/DDBJ databases">
        <title>Pseudarthrobacter psychrotolerans sp. nov., isolated from antarctic soil.</title>
        <authorList>
            <person name="Shin Y."/>
            <person name="Park W."/>
        </authorList>
    </citation>
    <scope>NUCLEOTIDE SEQUENCE [LARGE SCALE GENOMIC DNA]</scope>
    <source>
        <strain evidence="2 3">YJ56</strain>
    </source>
</reference>
<evidence type="ECO:0000313" key="3">
    <source>
        <dbReference type="Proteomes" id="UP000464186"/>
    </source>
</evidence>
<dbReference type="AlphaFoldDB" id="A0A6P1NE40"/>